<dbReference type="PROSITE" id="PS51007">
    <property type="entry name" value="CYTC"/>
    <property type="match status" value="1"/>
</dbReference>
<dbReference type="GO" id="GO:0046872">
    <property type="term" value="F:metal ion binding"/>
    <property type="evidence" value="ECO:0007669"/>
    <property type="project" value="UniProtKB-KW"/>
</dbReference>
<proteinExistence type="predicted"/>
<feature type="non-terminal residue" evidence="5">
    <location>
        <position position="397"/>
    </location>
</feature>
<accession>A0A382BQU9</accession>
<dbReference type="Pfam" id="PF06537">
    <property type="entry name" value="DHOR"/>
    <property type="match status" value="1"/>
</dbReference>
<keyword evidence="2" id="KW-0479">Metal-binding</keyword>
<evidence type="ECO:0000259" key="4">
    <source>
        <dbReference type="PROSITE" id="PS51007"/>
    </source>
</evidence>
<dbReference type="InterPro" id="IPR010538">
    <property type="entry name" value="DHOR"/>
</dbReference>
<dbReference type="InterPro" id="IPR051395">
    <property type="entry name" value="Cytochrome_c_Peroxidase/MauG"/>
</dbReference>
<dbReference type="InterPro" id="IPR009056">
    <property type="entry name" value="Cyt_c-like_dom"/>
</dbReference>
<dbReference type="GO" id="GO:0004130">
    <property type="term" value="F:cytochrome-c peroxidase activity"/>
    <property type="evidence" value="ECO:0007669"/>
    <property type="project" value="TreeGrafter"/>
</dbReference>
<feature type="domain" description="Cytochrome c" evidence="4">
    <location>
        <begin position="368"/>
        <end position="397"/>
    </location>
</feature>
<gene>
    <name evidence="5" type="ORF">METZ01_LOCUS169062</name>
</gene>
<dbReference type="GO" id="GO:0020037">
    <property type="term" value="F:heme binding"/>
    <property type="evidence" value="ECO:0007669"/>
    <property type="project" value="InterPro"/>
</dbReference>
<evidence type="ECO:0000256" key="1">
    <source>
        <dbReference type="ARBA" id="ARBA00022617"/>
    </source>
</evidence>
<keyword evidence="1" id="KW-0349">Heme</keyword>
<dbReference type="PANTHER" id="PTHR30600:SF4">
    <property type="entry name" value="CYTOCHROME C DOMAIN-CONTAINING PROTEIN"/>
    <property type="match status" value="1"/>
</dbReference>
<dbReference type="InterPro" id="IPR036909">
    <property type="entry name" value="Cyt_c-like_dom_sf"/>
</dbReference>
<name>A0A382BQU9_9ZZZZ</name>
<evidence type="ECO:0000256" key="3">
    <source>
        <dbReference type="ARBA" id="ARBA00023004"/>
    </source>
</evidence>
<dbReference type="SUPFAM" id="SSF46626">
    <property type="entry name" value="Cytochrome c"/>
    <property type="match status" value="1"/>
</dbReference>
<evidence type="ECO:0000313" key="5">
    <source>
        <dbReference type="EMBL" id="SVB16208.1"/>
    </source>
</evidence>
<dbReference type="AlphaFoldDB" id="A0A382BQU9"/>
<dbReference type="GO" id="GO:0009055">
    <property type="term" value="F:electron transfer activity"/>
    <property type="evidence" value="ECO:0007669"/>
    <property type="project" value="InterPro"/>
</dbReference>
<protein>
    <recommendedName>
        <fullName evidence="4">Cytochrome c domain-containing protein</fullName>
    </recommendedName>
</protein>
<sequence>MTSNTSFGEEIPQTRSIFPLLERTPEDKFVVGEGRSYAMAWNSWVWNNFKDPIPVEMLPKAARSGGTTTSYIQNREAFSIPLANLDASLVRTFAFARHLFRKRWAAGHSSENRTVTSVGITEGLGPTFNRSSCSGCHLKDGRGHPPRNPDEPMKAMIIRLSIPGVGINGGPLPHPEYGTQLQNNSIQEIPKEGRVTIRYKEIQSFFSDGQPYSLREPMYEFSEMSYGPLDGAVLYSPRVAPAMYGLGLLEAIPQSIIQAQSDPDDIDGDGISGRPNWVWNPVAQTRALGRFGWKANVANLRQQVASAAVGDIGITTSMFPNQNCLPAQTACLSAPRDNRPELDDIRLSRLVLYSRSLAVPAKRNLDKPEVRKGQLLFLESGCAACHTPNAKTSPTAA</sequence>
<reference evidence="5" key="1">
    <citation type="submission" date="2018-05" db="EMBL/GenBank/DDBJ databases">
        <authorList>
            <person name="Lanie J.A."/>
            <person name="Ng W.-L."/>
            <person name="Kazmierczak K.M."/>
            <person name="Andrzejewski T.M."/>
            <person name="Davidsen T.M."/>
            <person name="Wayne K.J."/>
            <person name="Tettelin H."/>
            <person name="Glass J.I."/>
            <person name="Rusch D."/>
            <person name="Podicherti R."/>
            <person name="Tsui H.-C.T."/>
            <person name="Winkler M.E."/>
        </authorList>
    </citation>
    <scope>NUCLEOTIDE SEQUENCE</scope>
</reference>
<dbReference type="EMBL" id="UINC01030955">
    <property type="protein sequence ID" value="SVB16208.1"/>
    <property type="molecule type" value="Genomic_DNA"/>
</dbReference>
<dbReference type="PANTHER" id="PTHR30600">
    <property type="entry name" value="CYTOCHROME C PEROXIDASE-RELATED"/>
    <property type="match status" value="1"/>
</dbReference>
<keyword evidence="3" id="KW-0408">Iron</keyword>
<evidence type="ECO:0000256" key="2">
    <source>
        <dbReference type="ARBA" id="ARBA00022723"/>
    </source>
</evidence>
<organism evidence="5">
    <name type="scientific">marine metagenome</name>
    <dbReference type="NCBI Taxonomy" id="408172"/>
    <lineage>
        <taxon>unclassified sequences</taxon>
        <taxon>metagenomes</taxon>
        <taxon>ecological metagenomes</taxon>
    </lineage>
</organism>